<reference evidence="2 3" key="1">
    <citation type="submission" date="2016-05" db="EMBL/GenBank/DDBJ databases">
        <title>Genome sequencing reveals origins of a unique bacterial endosymbiosis in the earliest lineages of terrestrial Fungi.</title>
        <authorList>
            <consortium name="DOE Joint Genome Institute"/>
            <person name="Uehling J."/>
            <person name="Gryganskyi A."/>
            <person name="Hameed K."/>
            <person name="Tschaplinski T."/>
            <person name="Misztal P."/>
            <person name="Wu S."/>
            <person name="Desiro A."/>
            <person name="Vande Pol N."/>
            <person name="Du Z.-Y."/>
            <person name="Zienkiewicz A."/>
            <person name="Zienkiewicz K."/>
            <person name="Morin E."/>
            <person name="Tisserant E."/>
            <person name="Splivallo R."/>
            <person name="Hainaut M."/>
            <person name="Henrissat B."/>
            <person name="Ohm R."/>
            <person name="Kuo A."/>
            <person name="Yan J."/>
            <person name="Lipzen A."/>
            <person name="Nolan M."/>
            <person name="Labutti K."/>
            <person name="Barry K."/>
            <person name="Goldstein A."/>
            <person name="Labbe J."/>
            <person name="Schadt C."/>
            <person name="Tuskan G."/>
            <person name="Grigoriev I."/>
            <person name="Martin F."/>
            <person name="Vilgalys R."/>
            <person name="Bonito G."/>
        </authorList>
    </citation>
    <scope>NUCLEOTIDE SEQUENCE [LARGE SCALE GENOMIC DNA]</scope>
    <source>
        <strain evidence="2 3">AG-77</strain>
    </source>
</reference>
<dbReference type="AlphaFoldDB" id="A0A197JGA4"/>
<keyword evidence="1" id="KW-0732">Signal</keyword>
<proteinExistence type="predicted"/>
<dbReference type="Gene3D" id="2.60.40.770">
    <property type="match status" value="1"/>
</dbReference>
<gene>
    <name evidence="2" type="ORF">K457DRAFT_886830</name>
</gene>
<name>A0A197JGA4_9FUNG</name>
<sequence>MRLSIYLSLLFVVAVSARGSDVHIEVDFTANEDSKTAMLDVTASVQNVVIGLPGYHASVLNGIIDTTGPHSCAVDVPLLLSLYRAAIAYPVTFIDCKDSLLPT</sequence>
<evidence type="ECO:0000313" key="3">
    <source>
        <dbReference type="Proteomes" id="UP000078512"/>
    </source>
</evidence>
<evidence type="ECO:0000313" key="2">
    <source>
        <dbReference type="EMBL" id="OAQ23531.1"/>
    </source>
</evidence>
<dbReference type="Proteomes" id="UP000078512">
    <property type="component" value="Unassembled WGS sequence"/>
</dbReference>
<accession>A0A197JGA4</accession>
<protein>
    <submittedName>
        <fullName evidence="2">Uncharacterized protein</fullName>
    </submittedName>
</protein>
<dbReference type="EMBL" id="KV442116">
    <property type="protein sequence ID" value="OAQ23531.1"/>
    <property type="molecule type" value="Genomic_DNA"/>
</dbReference>
<feature type="chain" id="PRO_5008275915" evidence="1">
    <location>
        <begin position="20"/>
        <end position="103"/>
    </location>
</feature>
<feature type="signal peptide" evidence="1">
    <location>
        <begin position="1"/>
        <end position="19"/>
    </location>
</feature>
<organism evidence="2 3">
    <name type="scientific">Linnemannia elongata AG-77</name>
    <dbReference type="NCBI Taxonomy" id="1314771"/>
    <lineage>
        <taxon>Eukaryota</taxon>
        <taxon>Fungi</taxon>
        <taxon>Fungi incertae sedis</taxon>
        <taxon>Mucoromycota</taxon>
        <taxon>Mortierellomycotina</taxon>
        <taxon>Mortierellomycetes</taxon>
        <taxon>Mortierellales</taxon>
        <taxon>Mortierellaceae</taxon>
        <taxon>Linnemannia</taxon>
    </lineage>
</organism>
<evidence type="ECO:0000256" key="1">
    <source>
        <dbReference type="SAM" id="SignalP"/>
    </source>
</evidence>
<keyword evidence="3" id="KW-1185">Reference proteome</keyword>